<dbReference type="RefSeq" id="WP_182204686.1">
    <property type="nucleotide sequence ID" value="NZ_JACGLT010000005.1"/>
</dbReference>
<gene>
    <name evidence="2" type="ORF">H3Z82_08230</name>
</gene>
<feature type="signal peptide" evidence="1">
    <location>
        <begin position="1"/>
        <end position="24"/>
    </location>
</feature>
<evidence type="ECO:0000313" key="3">
    <source>
        <dbReference type="Proteomes" id="UP000541857"/>
    </source>
</evidence>
<evidence type="ECO:0008006" key="4">
    <source>
        <dbReference type="Google" id="ProtNLM"/>
    </source>
</evidence>
<dbReference type="InterPro" id="IPR045391">
    <property type="entry name" value="DUF6520"/>
</dbReference>
<evidence type="ECO:0000313" key="2">
    <source>
        <dbReference type="EMBL" id="MBA6152707.1"/>
    </source>
</evidence>
<accession>A0A7W2M4S4</accession>
<proteinExistence type="predicted"/>
<dbReference type="Pfam" id="PF20130">
    <property type="entry name" value="DUF6520"/>
    <property type="match status" value="1"/>
</dbReference>
<sequence>MKSKFLKLGMPFTVFMMAIVFAFASEKTTTENESLRVTNYIMQDDFCVSSTKECNDIGSIPCTDDLNRQVHDLKFSDTVCDTALFHYPF</sequence>
<keyword evidence="3" id="KW-1185">Reference proteome</keyword>
<organism evidence="2 3">
    <name type="scientific">Gelidibacter maritimus</name>
    <dbReference type="NCBI Taxonomy" id="2761487"/>
    <lineage>
        <taxon>Bacteria</taxon>
        <taxon>Pseudomonadati</taxon>
        <taxon>Bacteroidota</taxon>
        <taxon>Flavobacteriia</taxon>
        <taxon>Flavobacteriales</taxon>
        <taxon>Flavobacteriaceae</taxon>
        <taxon>Gelidibacter</taxon>
    </lineage>
</organism>
<feature type="chain" id="PRO_5030718120" description="Secreted protein" evidence="1">
    <location>
        <begin position="25"/>
        <end position="89"/>
    </location>
</feature>
<dbReference type="EMBL" id="JACGLT010000005">
    <property type="protein sequence ID" value="MBA6152707.1"/>
    <property type="molecule type" value="Genomic_DNA"/>
</dbReference>
<evidence type="ECO:0000256" key="1">
    <source>
        <dbReference type="SAM" id="SignalP"/>
    </source>
</evidence>
<protein>
    <recommendedName>
        <fullName evidence="4">Secreted protein</fullName>
    </recommendedName>
</protein>
<dbReference type="Proteomes" id="UP000541857">
    <property type="component" value="Unassembled WGS sequence"/>
</dbReference>
<name>A0A7W2M4S4_9FLAO</name>
<comment type="caution">
    <text evidence="2">The sequence shown here is derived from an EMBL/GenBank/DDBJ whole genome shotgun (WGS) entry which is preliminary data.</text>
</comment>
<dbReference type="AlphaFoldDB" id="A0A7W2M4S4"/>
<reference evidence="2 3" key="1">
    <citation type="submission" date="2020-07" db="EMBL/GenBank/DDBJ databases">
        <title>Bacterium isolated from marine sediment.</title>
        <authorList>
            <person name="Shang D."/>
        </authorList>
    </citation>
    <scope>NUCLEOTIDE SEQUENCE [LARGE SCALE GENOMIC DNA]</scope>
    <source>
        <strain evidence="2 3">F6074</strain>
    </source>
</reference>
<keyword evidence="1" id="KW-0732">Signal</keyword>